<accession>A0ABP1PKE8</accession>
<evidence type="ECO:0000313" key="5">
    <source>
        <dbReference type="Proteomes" id="UP001642540"/>
    </source>
</evidence>
<dbReference type="InterPro" id="IPR036137">
    <property type="entry name" value="Focal_adhe_kin_target_dom_sf"/>
</dbReference>
<dbReference type="SUPFAM" id="SSF56112">
    <property type="entry name" value="Protein kinase-like (PK-like)"/>
    <property type="match status" value="1"/>
</dbReference>
<sequence length="821" mass="91343">MADLIDGYCRLFSPTHTSLWNRKDANPPRHRSLSRNASGSNSPVDFRDNLMDDYAEIVDEDGDYSIPASHDYELNRHDVELGDIIGQGQFGDVHQGSFNNKDKEKFPVAVKTCKLDADAGTADRILEEAYIMQQFDHPHIVKLIGVCSDAPIWIVMELAEYGEMRAYLRANRHVIELETLIFYAYQLSTALSYLESKKFVHRDIAARNVLVSTRDCVKLSDFGLSRWVREDQCYYKASKGKLPIKWMAPESINFRRFSHASDVWMFGVCMWEILMYGVKPFAGVQNNDVIGKIENGERLPLPSNCPPRLYALMSHCWNYEPSKRPGFQHLKEALFETLQDERQQQKDTARRENRRLQTMSWASSTSDELAPPKPPRIPTQTILGESQQQQPQPVQQSGPTTYIVAQNPEILSQLLRESEQRGINPAAYSTPASAFNTLAVDFIGGTLGSPKRKLKTKLFPSVAALEQQQQAQLHFLHTQSLGETSSNVALSLGADGAGGGGAQNCNTLSSLGTISTSSSSDIFNMSSSTPGGSKPASNYGTLDKDTKANRGMMVDGNEVELRYKQELEQKLREQQKQSEEDGKWLAEEENNLRKRLSITTSTSDRSDSECGDVPNGSSGPSSQQGFAPIGDSGSDTGGSVSDKKQIIVKKLEPTPTADLDRSNDRVYDSTTFVVKAIMELTQGVQHPGKVEFLDHVRKVGIELRGLLGSVDDLVDVFPETARHEVEMAHQVLSTDMKELVNAYRLAEKYSTTTLDQEYRRQMLSAAHVLAMDAKHLLDVVDAIRMKYPDVEEFILKRGSASIPPTAPVSASPVHTVLNHSS</sequence>
<feature type="compositionally biased region" description="Low complexity" evidence="2">
    <location>
        <begin position="387"/>
        <end position="396"/>
    </location>
</feature>
<dbReference type="Gene3D" id="1.20.120.330">
    <property type="entry name" value="Nucleotidyltransferases domain 2"/>
    <property type="match status" value="1"/>
</dbReference>
<feature type="domain" description="Protein kinase" evidence="3">
    <location>
        <begin position="79"/>
        <end position="335"/>
    </location>
</feature>
<dbReference type="Pfam" id="PF03623">
    <property type="entry name" value="Focal_AT"/>
    <property type="match status" value="1"/>
</dbReference>
<feature type="region of interest" description="Disordered" evidence="2">
    <location>
        <begin position="20"/>
        <end position="45"/>
    </location>
</feature>
<dbReference type="EMBL" id="CAXLJM020000004">
    <property type="protein sequence ID" value="CAL8069537.1"/>
    <property type="molecule type" value="Genomic_DNA"/>
</dbReference>
<keyword evidence="5" id="KW-1185">Reference proteome</keyword>
<feature type="compositionally biased region" description="Basic and acidic residues" evidence="2">
    <location>
        <begin position="340"/>
        <end position="355"/>
    </location>
</feature>
<dbReference type="InterPro" id="IPR020635">
    <property type="entry name" value="Tyr_kinase_cat_dom"/>
</dbReference>
<dbReference type="PRINTS" id="PR00109">
    <property type="entry name" value="TYRKINASE"/>
</dbReference>
<dbReference type="InterPro" id="IPR000719">
    <property type="entry name" value="Prot_kinase_dom"/>
</dbReference>
<feature type="binding site" evidence="1">
    <location>
        <position position="111"/>
    </location>
    <ligand>
        <name>ATP</name>
        <dbReference type="ChEBI" id="CHEBI:30616"/>
    </ligand>
</feature>
<keyword evidence="1" id="KW-0067">ATP-binding</keyword>
<comment type="caution">
    <text evidence="4">The sequence shown here is derived from an EMBL/GenBank/DDBJ whole genome shotgun (WGS) entry which is preliminary data.</text>
</comment>
<dbReference type="Gene3D" id="1.10.510.10">
    <property type="entry name" value="Transferase(Phosphotransferase) domain 1"/>
    <property type="match status" value="1"/>
</dbReference>
<dbReference type="InterPro" id="IPR011009">
    <property type="entry name" value="Kinase-like_dom_sf"/>
</dbReference>
<feature type="compositionally biased region" description="Low complexity" evidence="2">
    <location>
        <begin position="616"/>
        <end position="640"/>
    </location>
</feature>
<dbReference type="InterPro" id="IPR008266">
    <property type="entry name" value="Tyr_kinase_AS"/>
</dbReference>
<feature type="region of interest" description="Disordered" evidence="2">
    <location>
        <begin position="522"/>
        <end position="553"/>
    </location>
</feature>
<dbReference type="PANTHER" id="PTHR46221">
    <property type="entry name" value="FERM AND PDZ DOMAIN-CONTAINING PROTEIN FAMILY MEMBER"/>
    <property type="match status" value="1"/>
</dbReference>
<name>A0ABP1PKE8_9HEXA</name>
<evidence type="ECO:0000256" key="1">
    <source>
        <dbReference type="PROSITE-ProRule" id="PRU10141"/>
    </source>
</evidence>
<feature type="compositionally biased region" description="Polar residues" evidence="2">
    <location>
        <begin position="34"/>
        <end position="43"/>
    </location>
</feature>
<dbReference type="InterPro" id="IPR001245">
    <property type="entry name" value="Ser-Thr/Tyr_kinase_cat_dom"/>
</dbReference>
<dbReference type="SUPFAM" id="SSF68993">
    <property type="entry name" value="FAT domain of focal adhesion kinase"/>
    <property type="match status" value="1"/>
</dbReference>
<dbReference type="SMART" id="SM00219">
    <property type="entry name" value="TyrKc"/>
    <property type="match status" value="1"/>
</dbReference>
<organism evidence="4 5">
    <name type="scientific">Orchesella dallaii</name>
    <dbReference type="NCBI Taxonomy" id="48710"/>
    <lineage>
        <taxon>Eukaryota</taxon>
        <taxon>Metazoa</taxon>
        <taxon>Ecdysozoa</taxon>
        <taxon>Arthropoda</taxon>
        <taxon>Hexapoda</taxon>
        <taxon>Collembola</taxon>
        <taxon>Entomobryomorpha</taxon>
        <taxon>Entomobryoidea</taxon>
        <taxon>Orchesellidae</taxon>
        <taxon>Orchesellinae</taxon>
        <taxon>Orchesella</taxon>
    </lineage>
</organism>
<feature type="region of interest" description="Disordered" evidence="2">
    <location>
        <begin position="340"/>
        <end position="398"/>
    </location>
</feature>
<gene>
    <name evidence="4" type="ORF">ODALV1_LOCUS821</name>
</gene>
<dbReference type="Proteomes" id="UP001642540">
    <property type="component" value="Unassembled WGS sequence"/>
</dbReference>
<dbReference type="PROSITE" id="PS00109">
    <property type="entry name" value="PROTEIN_KINASE_TYR"/>
    <property type="match status" value="1"/>
</dbReference>
<dbReference type="PANTHER" id="PTHR46221:SF9">
    <property type="entry name" value="NON-SPECIFIC PROTEIN-TYROSINE KINASE"/>
    <property type="match status" value="1"/>
</dbReference>
<dbReference type="Gene3D" id="3.30.200.20">
    <property type="entry name" value="Phosphorylase Kinase, domain 1"/>
    <property type="match status" value="1"/>
</dbReference>
<evidence type="ECO:0000313" key="4">
    <source>
        <dbReference type="EMBL" id="CAL8069537.1"/>
    </source>
</evidence>
<evidence type="ECO:0000259" key="3">
    <source>
        <dbReference type="PROSITE" id="PS50011"/>
    </source>
</evidence>
<dbReference type="PROSITE" id="PS50011">
    <property type="entry name" value="PROTEIN_KINASE_DOM"/>
    <property type="match status" value="1"/>
</dbReference>
<feature type="compositionally biased region" description="Polar residues" evidence="2">
    <location>
        <begin position="356"/>
        <end position="367"/>
    </location>
</feature>
<reference evidence="4 5" key="1">
    <citation type="submission" date="2024-08" db="EMBL/GenBank/DDBJ databases">
        <authorList>
            <person name="Cucini C."/>
            <person name="Frati F."/>
        </authorList>
    </citation>
    <scope>NUCLEOTIDE SEQUENCE [LARGE SCALE GENOMIC DNA]</scope>
</reference>
<proteinExistence type="predicted"/>
<dbReference type="Pfam" id="PF07714">
    <property type="entry name" value="PK_Tyr_Ser-Thr"/>
    <property type="match status" value="1"/>
</dbReference>
<dbReference type="PROSITE" id="PS00107">
    <property type="entry name" value="PROTEIN_KINASE_ATP"/>
    <property type="match status" value="1"/>
</dbReference>
<feature type="region of interest" description="Disordered" evidence="2">
    <location>
        <begin position="595"/>
        <end position="641"/>
    </location>
</feature>
<keyword evidence="1" id="KW-0547">Nucleotide-binding</keyword>
<evidence type="ECO:0000256" key="2">
    <source>
        <dbReference type="SAM" id="MobiDB-lite"/>
    </source>
</evidence>
<dbReference type="InterPro" id="IPR005189">
    <property type="entry name" value="Focal_adhesion_kin_target_dom"/>
</dbReference>
<protein>
    <recommendedName>
        <fullName evidence="3">Protein kinase domain-containing protein</fullName>
    </recommendedName>
</protein>
<dbReference type="InterPro" id="IPR011993">
    <property type="entry name" value="PH-like_dom_sf"/>
</dbReference>
<dbReference type="InterPro" id="IPR017441">
    <property type="entry name" value="Protein_kinase_ATP_BS"/>
</dbReference>
<dbReference type="Gene3D" id="2.30.29.30">
    <property type="entry name" value="Pleckstrin-homology domain (PH domain)/Phosphotyrosine-binding domain (PTB)"/>
    <property type="match status" value="1"/>
</dbReference>